<dbReference type="Pfam" id="PF13180">
    <property type="entry name" value="PDZ_2"/>
    <property type="match status" value="1"/>
</dbReference>
<dbReference type="SUPFAM" id="SSF54211">
    <property type="entry name" value="Ribosomal protein S5 domain 2-like"/>
    <property type="match status" value="1"/>
</dbReference>
<dbReference type="InterPro" id="IPR027065">
    <property type="entry name" value="Lon_Prtase"/>
</dbReference>
<evidence type="ECO:0000313" key="5">
    <source>
        <dbReference type="EMBL" id="GGI71359.1"/>
    </source>
</evidence>
<dbReference type="EC" id="3.4.21.53" evidence="1"/>
<keyword evidence="1" id="KW-0645">Protease</keyword>
<evidence type="ECO:0000259" key="2">
    <source>
        <dbReference type="PROSITE" id="PS50106"/>
    </source>
</evidence>
<evidence type="ECO:0000313" key="7">
    <source>
        <dbReference type="Proteomes" id="UP001500220"/>
    </source>
</evidence>
<dbReference type="PROSITE" id="PS51786">
    <property type="entry name" value="LON_PROTEOLYTIC"/>
    <property type="match status" value="1"/>
</dbReference>
<keyword evidence="7" id="KW-1185">Reference proteome</keyword>
<feature type="domain" description="PDZ" evidence="2">
    <location>
        <begin position="130"/>
        <end position="192"/>
    </location>
</feature>
<dbReference type="InterPro" id="IPR008269">
    <property type="entry name" value="Lon_proteolytic"/>
</dbReference>
<reference evidence="4" key="1">
    <citation type="journal article" date="2014" name="Int. J. Syst. Evol. Microbiol.">
        <title>Complete genome of a new Firmicutes species belonging to the dominant human colonic microbiota ('Ruminococcus bicirculans') reveals two chromosomes and a selective capacity to utilize plant glucans.</title>
        <authorList>
            <consortium name="NISC Comparative Sequencing Program"/>
            <person name="Wegmann U."/>
            <person name="Louis P."/>
            <person name="Goesmann A."/>
            <person name="Henrissat B."/>
            <person name="Duncan S.H."/>
            <person name="Flint H.J."/>
        </authorList>
    </citation>
    <scope>NUCLEOTIDE SEQUENCE</scope>
    <source>
        <strain evidence="4">JCM 10664</strain>
    </source>
</reference>
<dbReference type="EMBL" id="BAAAHC010000024">
    <property type="protein sequence ID" value="GAA0538450.1"/>
    <property type="molecule type" value="Genomic_DNA"/>
</dbReference>
<dbReference type="InterPro" id="IPR020568">
    <property type="entry name" value="Ribosomal_Su5_D2-typ_SF"/>
</dbReference>
<comment type="caution">
    <text evidence="5">The sequence shown here is derived from an EMBL/GenBank/DDBJ whole genome shotgun (WGS) entry which is preliminary data.</text>
</comment>
<dbReference type="SMART" id="SM00228">
    <property type="entry name" value="PDZ"/>
    <property type="match status" value="1"/>
</dbReference>
<dbReference type="InterPro" id="IPR036034">
    <property type="entry name" value="PDZ_sf"/>
</dbReference>
<keyword evidence="1" id="KW-0720">Serine protease</keyword>
<dbReference type="GO" id="GO:0030163">
    <property type="term" value="P:protein catabolic process"/>
    <property type="evidence" value="ECO:0007669"/>
    <property type="project" value="InterPro"/>
</dbReference>
<name>A0A917JKN0_9PSEU</name>
<dbReference type="InterPro" id="IPR001478">
    <property type="entry name" value="PDZ"/>
</dbReference>
<dbReference type="EMBL" id="BMMT01000001">
    <property type="protein sequence ID" value="GGI71359.1"/>
    <property type="molecule type" value="Genomic_DNA"/>
</dbReference>
<sequence length="341" mass="35748">MNRRTWTLLTSVALVVIFGLLGAFVRVPYVALGPGPTFDTLGVNGDVPVISIEGQQTFPTGGHLNMTTVSVTDHLSLFGAMGLWASGRYALAPRELYFPPDKSEQQIEQENAEAFTDSQTTAETAALRYLGYPMKVLAGEVVKGSPADGVLAPGDHLLAANGRPITDAPSVRAALAGTRPGDRVEIRFRHADQPERVATVQLAQNPHGDQQGFLGVAPVEQPDVNFDIKISLADVGGPSAGLMFALAIIDKLTPGELNGGQFVAGTGEIDPAGRVGPIGGIPFKMVKAHEAGARIFLVPADNCAEAKAQAPDGLELVRVATLDDAMKSLDAIRAGQVPPSC</sequence>
<keyword evidence="1" id="KW-0378">Hydrolase</keyword>
<protein>
    <recommendedName>
        <fullName evidence="1">endopeptidase La</fullName>
        <ecNumber evidence="1">3.4.21.53</ecNumber>
    </recommendedName>
</protein>
<reference evidence="5" key="4">
    <citation type="submission" date="2020-09" db="EMBL/GenBank/DDBJ databases">
        <authorList>
            <person name="Sun Q."/>
            <person name="Zhou Y."/>
        </authorList>
    </citation>
    <scope>NUCLEOTIDE SEQUENCE</scope>
    <source>
        <strain evidence="5">CGMCC 4.7206</strain>
    </source>
</reference>
<reference evidence="7" key="3">
    <citation type="journal article" date="2019" name="Int. J. Syst. Evol. Microbiol.">
        <title>The Global Catalogue of Microorganisms (GCM) 10K type strain sequencing project: providing services to taxonomists for standard genome sequencing and annotation.</title>
        <authorList>
            <consortium name="The Broad Institute Genomics Platform"/>
            <consortium name="The Broad Institute Genome Sequencing Center for Infectious Disease"/>
            <person name="Wu L."/>
            <person name="Ma J."/>
        </authorList>
    </citation>
    <scope>NUCLEOTIDE SEQUENCE [LARGE SCALE GENOMIC DNA]</scope>
    <source>
        <strain evidence="7">JCM 10664</strain>
    </source>
</reference>
<dbReference type="GO" id="GO:0005524">
    <property type="term" value="F:ATP binding"/>
    <property type="evidence" value="ECO:0007669"/>
    <property type="project" value="InterPro"/>
</dbReference>
<proteinExistence type="inferred from homology"/>
<reference evidence="4" key="5">
    <citation type="submission" date="2023-12" db="EMBL/GenBank/DDBJ databases">
        <authorList>
            <person name="Sun Q."/>
            <person name="Inoue M."/>
        </authorList>
    </citation>
    <scope>NUCLEOTIDE SEQUENCE</scope>
    <source>
        <strain evidence="4">JCM 10664</strain>
    </source>
</reference>
<evidence type="ECO:0000313" key="4">
    <source>
        <dbReference type="EMBL" id="GAA0538450.1"/>
    </source>
</evidence>
<dbReference type="Gene3D" id="3.30.230.10">
    <property type="match status" value="1"/>
</dbReference>
<dbReference type="PANTHER" id="PTHR10046">
    <property type="entry name" value="ATP DEPENDENT LON PROTEASE FAMILY MEMBER"/>
    <property type="match status" value="1"/>
</dbReference>
<dbReference type="GO" id="GO:0004252">
    <property type="term" value="F:serine-type endopeptidase activity"/>
    <property type="evidence" value="ECO:0007669"/>
    <property type="project" value="UniProtKB-UniRule"/>
</dbReference>
<feature type="active site" evidence="1">
    <location>
        <position position="284"/>
    </location>
</feature>
<evidence type="ECO:0000259" key="3">
    <source>
        <dbReference type="PROSITE" id="PS51786"/>
    </source>
</evidence>
<accession>A0A917JKN0</accession>
<feature type="active site" evidence="1">
    <location>
        <position position="239"/>
    </location>
</feature>
<dbReference type="GO" id="GO:0006508">
    <property type="term" value="P:proteolysis"/>
    <property type="evidence" value="ECO:0007669"/>
    <property type="project" value="UniProtKB-KW"/>
</dbReference>
<evidence type="ECO:0000313" key="6">
    <source>
        <dbReference type="Proteomes" id="UP000597989"/>
    </source>
</evidence>
<comment type="catalytic activity">
    <reaction evidence="1">
        <text>Hydrolysis of proteins in presence of ATP.</text>
        <dbReference type="EC" id="3.4.21.53"/>
    </reaction>
</comment>
<dbReference type="AlphaFoldDB" id="A0A917JKN0"/>
<dbReference type="InterPro" id="IPR014721">
    <property type="entry name" value="Ribsml_uS5_D2-typ_fold_subgr"/>
</dbReference>
<dbReference type="Proteomes" id="UP000597989">
    <property type="component" value="Unassembled WGS sequence"/>
</dbReference>
<feature type="domain" description="Lon proteolytic" evidence="3">
    <location>
        <begin position="234"/>
        <end position="332"/>
    </location>
</feature>
<gene>
    <name evidence="4" type="ORF">GCM10009545_46380</name>
    <name evidence="5" type="ORF">GCM10011581_05460</name>
</gene>
<dbReference type="RefSeq" id="WP_188984974.1">
    <property type="nucleotide sequence ID" value="NZ_BAAAHC010000024.1"/>
</dbReference>
<dbReference type="PROSITE" id="PS50106">
    <property type="entry name" value="PDZ"/>
    <property type="match status" value="1"/>
</dbReference>
<dbReference type="Pfam" id="PF05362">
    <property type="entry name" value="Lon_C"/>
    <property type="match status" value="1"/>
</dbReference>
<evidence type="ECO:0000256" key="1">
    <source>
        <dbReference type="PROSITE-ProRule" id="PRU01122"/>
    </source>
</evidence>
<dbReference type="Proteomes" id="UP001500220">
    <property type="component" value="Unassembled WGS sequence"/>
</dbReference>
<reference evidence="5 6" key="2">
    <citation type="journal article" date="2014" name="Int. J. Syst. Evol. Microbiol.">
        <title>Complete genome sequence of Corynebacterium casei LMG S-19264T (=DSM 44701T), isolated from a smear-ripened cheese.</title>
        <authorList>
            <consortium name="US DOE Joint Genome Institute (JGI-PGF)"/>
            <person name="Walter F."/>
            <person name="Albersmeier A."/>
            <person name="Kalinowski J."/>
            <person name="Ruckert C."/>
        </authorList>
    </citation>
    <scope>NUCLEOTIDE SEQUENCE [LARGE SCALE GENOMIC DNA]</scope>
    <source>
        <strain evidence="5 6">CGMCC 4.7206</strain>
    </source>
</reference>
<organism evidence="5 6">
    <name type="scientific">Saccharopolyspora thermophila</name>
    <dbReference type="NCBI Taxonomy" id="89367"/>
    <lineage>
        <taxon>Bacteria</taxon>
        <taxon>Bacillati</taxon>
        <taxon>Actinomycetota</taxon>
        <taxon>Actinomycetes</taxon>
        <taxon>Pseudonocardiales</taxon>
        <taxon>Pseudonocardiaceae</taxon>
        <taxon>Saccharopolyspora</taxon>
    </lineage>
</organism>
<dbReference type="Gene3D" id="2.30.42.10">
    <property type="match status" value="1"/>
</dbReference>
<comment type="similarity">
    <text evidence="1">Belongs to the peptidase S16 family.</text>
</comment>
<dbReference type="SUPFAM" id="SSF50156">
    <property type="entry name" value="PDZ domain-like"/>
    <property type="match status" value="1"/>
</dbReference>
<dbReference type="GO" id="GO:0004176">
    <property type="term" value="F:ATP-dependent peptidase activity"/>
    <property type="evidence" value="ECO:0007669"/>
    <property type="project" value="UniProtKB-UniRule"/>
</dbReference>